<dbReference type="AlphaFoldDB" id="K0RSV5"/>
<keyword evidence="2" id="KW-1185">Reference proteome</keyword>
<accession>K0RSV5</accession>
<dbReference type="EMBL" id="AGNL01044523">
    <property type="protein sequence ID" value="EJK49692.1"/>
    <property type="molecule type" value="Genomic_DNA"/>
</dbReference>
<organism evidence="1 2">
    <name type="scientific">Thalassiosira oceanica</name>
    <name type="common">Marine diatom</name>
    <dbReference type="NCBI Taxonomy" id="159749"/>
    <lineage>
        <taxon>Eukaryota</taxon>
        <taxon>Sar</taxon>
        <taxon>Stramenopiles</taxon>
        <taxon>Ochrophyta</taxon>
        <taxon>Bacillariophyta</taxon>
        <taxon>Coscinodiscophyceae</taxon>
        <taxon>Thalassiosirophycidae</taxon>
        <taxon>Thalassiosirales</taxon>
        <taxon>Thalassiosiraceae</taxon>
        <taxon>Thalassiosira</taxon>
    </lineage>
</organism>
<name>K0RSV5_THAOC</name>
<sequence length="122" mass="13072">MSRSCCGDVAYEVGKNTAAATNVFDRETPKAMNYFNNKAKKVEAPAPVTSQVTADDIEANKGEFCGVGEAEYNIGRNTADATNVFEKHGATAAQKHFQKNAPAAPAPFSGLGTRVRRFLTKI</sequence>
<reference evidence="1 2" key="1">
    <citation type="journal article" date="2012" name="Genome Biol.">
        <title>Genome and low-iron response of an oceanic diatom adapted to chronic iron limitation.</title>
        <authorList>
            <person name="Lommer M."/>
            <person name="Specht M."/>
            <person name="Roy A.S."/>
            <person name="Kraemer L."/>
            <person name="Andreson R."/>
            <person name="Gutowska M.A."/>
            <person name="Wolf J."/>
            <person name="Bergner S.V."/>
            <person name="Schilhabel M.B."/>
            <person name="Klostermeier U.C."/>
            <person name="Beiko R.G."/>
            <person name="Rosenstiel P."/>
            <person name="Hippler M."/>
            <person name="Laroche J."/>
        </authorList>
    </citation>
    <scope>NUCLEOTIDE SEQUENCE [LARGE SCALE GENOMIC DNA]</scope>
    <source>
        <strain evidence="1 2">CCMP1005</strain>
    </source>
</reference>
<evidence type="ECO:0000313" key="2">
    <source>
        <dbReference type="Proteomes" id="UP000266841"/>
    </source>
</evidence>
<protein>
    <submittedName>
        <fullName evidence="1">Uncharacterized protein</fullName>
    </submittedName>
</protein>
<gene>
    <name evidence="1" type="ORF">THAOC_31401</name>
</gene>
<comment type="caution">
    <text evidence="1">The sequence shown here is derived from an EMBL/GenBank/DDBJ whole genome shotgun (WGS) entry which is preliminary data.</text>
</comment>
<dbReference type="Proteomes" id="UP000266841">
    <property type="component" value="Unassembled WGS sequence"/>
</dbReference>
<proteinExistence type="predicted"/>
<evidence type="ECO:0000313" key="1">
    <source>
        <dbReference type="EMBL" id="EJK49692.1"/>
    </source>
</evidence>